<accession>A0A7W5DV76</accession>
<name>A0A7W5DV76_9BACT</name>
<feature type="region of interest" description="Disordered" evidence="1">
    <location>
        <begin position="463"/>
        <end position="484"/>
    </location>
</feature>
<reference evidence="3 4" key="1">
    <citation type="submission" date="2020-08" db="EMBL/GenBank/DDBJ databases">
        <title>Genomic Encyclopedia of Type Strains, Phase III (KMG-III): the genomes of soil and plant-associated and newly described type strains.</title>
        <authorList>
            <person name="Whitman W."/>
        </authorList>
    </citation>
    <scope>NUCLEOTIDE SEQUENCE [LARGE SCALE GENOMIC DNA]</scope>
    <source>
        <strain evidence="3 4">CECT 8075</strain>
    </source>
</reference>
<dbReference type="Pfam" id="PF07643">
    <property type="entry name" value="DUF1598"/>
    <property type="match status" value="1"/>
</dbReference>
<feature type="chain" id="PRO_5030876806" description="Secreted protein containing DUF1598" evidence="2">
    <location>
        <begin position="44"/>
        <end position="484"/>
    </location>
</feature>
<dbReference type="AlphaFoldDB" id="A0A7W5DV76"/>
<organism evidence="3 4">
    <name type="scientific">Aporhodopirellula rubra</name>
    <dbReference type="NCBI Taxonomy" id="980271"/>
    <lineage>
        <taxon>Bacteria</taxon>
        <taxon>Pseudomonadati</taxon>
        <taxon>Planctomycetota</taxon>
        <taxon>Planctomycetia</taxon>
        <taxon>Pirellulales</taxon>
        <taxon>Pirellulaceae</taxon>
        <taxon>Aporhodopirellula</taxon>
    </lineage>
</organism>
<proteinExistence type="predicted"/>
<keyword evidence="4" id="KW-1185">Reference proteome</keyword>
<comment type="caution">
    <text evidence="3">The sequence shown here is derived from an EMBL/GenBank/DDBJ whole genome shotgun (WGS) entry which is preliminary data.</text>
</comment>
<evidence type="ECO:0000313" key="4">
    <source>
        <dbReference type="Proteomes" id="UP000536179"/>
    </source>
</evidence>
<protein>
    <recommendedName>
        <fullName evidence="5">Secreted protein containing DUF1598</fullName>
    </recommendedName>
</protein>
<evidence type="ECO:0000256" key="2">
    <source>
        <dbReference type="SAM" id="SignalP"/>
    </source>
</evidence>
<dbReference type="EMBL" id="JACHXU010000001">
    <property type="protein sequence ID" value="MBB3204673.1"/>
    <property type="molecule type" value="Genomic_DNA"/>
</dbReference>
<dbReference type="InterPro" id="IPR011487">
    <property type="entry name" value="DUF1598"/>
</dbReference>
<evidence type="ECO:0000256" key="1">
    <source>
        <dbReference type="SAM" id="MobiDB-lite"/>
    </source>
</evidence>
<keyword evidence="2" id="KW-0732">Signal</keyword>
<dbReference type="RefSeq" id="WP_184300970.1">
    <property type="nucleotide sequence ID" value="NZ_JACHXU010000001.1"/>
</dbReference>
<dbReference type="Proteomes" id="UP000536179">
    <property type="component" value="Unassembled WGS sequence"/>
</dbReference>
<evidence type="ECO:0008006" key="5">
    <source>
        <dbReference type="Google" id="ProtNLM"/>
    </source>
</evidence>
<sequence length="484" mass="52643">MNATFRRFLPAPVSCGLSNSIVRSAGCLIAGLILSLSGSIAMAQDGGGGDGGDTIIFGNPIAGVDVDATGVLKVRTVDPRLARQRMMQAQQAAKTEDVMRRSDLRKVSLNRLEKVVAEHVAADRRLPDDILAVAGLTTVKYVFFYPDTQDIVIAGPAEGFVADPTERFVGMNTGRPTILLEDLATALRAYPPSAPPTRVISVSIDPTPEGLARMQQFLRSVGGRANRGDTMRLVQGLKQNLGLQTVTIKGIPAATHFARVLVEADYRMKLIGIGLEQLPVPVRSYVSRTSPQAVAANALERWYFQPNYDGVSVSDDRMAMRINERGVQLVGEGERVMGDGKRVMAGRGNRASQAFTKEFTDKYPLIASKVRVYAELQQLIDLAIAAAYIQEQDFYAQADWNMPVLGDESQLTVETYTAPEKVETAVNAIWRGNTLMTPLGGGVNMQPRVAFNSDRMQVDASGENVETKNAAGPTDLEPGQWWWD</sequence>
<evidence type="ECO:0000313" key="3">
    <source>
        <dbReference type="EMBL" id="MBB3204673.1"/>
    </source>
</evidence>
<feature type="signal peptide" evidence="2">
    <location>
        <begin position="1"/>
        <end position="43"/>
    </location>
</feature>
<gene>
    <name evidence="3" type="ORF">FHS27_000437</name>
</gene>